<evidence type="ECO:0000313" key="2">
    <source>
        <dbReference type="EMBL" id="GIF78220.1"/>
    </source>
</evidence>
<sequence length="112" mass="11187">MEKRGASFGLGVLVALGWYATVVGAVVVGESGVPVAPDRDCSAMFSCLSPAEGVVLLLIAGAPVLFGLLVGTVVLAALLARWIRSAILVGTLSAGGSLAIVALVGLAWRAGR</sequence>
<protein>
    <submittedName>
        <fullName evidence="2">Uncharacterized protein</fullName>
    </submittedName>
</protein>
<name>A0ABQ4D3Z3_9ACTN</name>
<accession>A0ABQ4D3Z3</accession>
<comment type="caution">
    <text evidence="2">The sequence shown here is derived from an EMBL/GenBank/DDBJ whole genome shotgun (WGS) entry which is preliminary data.</text>
</comment>
<proteinExistence type="predicted"/>
<feature type="transmembrane region" description="Helical" evidence="1">
    <location>
        <begin position="54"/>
        <end position="79"/>
    </location>
</feature>
<evidence type="ECO:0000256" key="1">
    <source>
        <dbReference type="SAM" id="Phobius"/>
    </source>
</evidence>
<keyword evidence="1" id="KW-0812">Transmembrane</keyword>
<dbReference type="EMBL" id="BONE01000125">
    <property type="protein sequence ID" value="GIF78220.1"/>
    <property type="molecule type" value="Genomic_DNA"/>
</dbReference>
<reference evidence="2 3" key="1">
    <citation type="submission" date="2021-01" db="EMBL/GenBank/DDBJ databases">
        <title>Whole genome shotgun sequence of Asanoa siamensis NBRC 107932.</title>
        <authorList>
            <person name="Komaki H."/>
            <person name="Tamura T."/>
        </authorList>
    </citation>
    <scope>NUCLEOTIDE SEQUENCE [LARGE SCALE GENOMIC DNA]</scope>
    <source>
        <strain evidence="2 3">NBRC 107932</strain>
    </source>
</reference>
<feature type="transmembrane region" description="Helical" evidence="1">
    <location>
        <begin position="86"/>
        <end position="108"/>
    </location>
</feature>
<organism evidence="2 3">
    <name type="scientific">Asanoa siamensis</name>
    <dbReference type="NCBI Taxonomy" id="926357"/>
    <lineage>
        <taxon>Bacteria</taxon>
        <taxon>Bacillati</taxon>
        <taxon>Actinomycetota</taxon>
        <taxon>Actinomycetes</taxon>
        <taxon>Micromonosporales</taxon>
        <taxon>Micromonosporaceae</taxon>
        <taxon>Asanoa</taxon>
    </lineage>
</organism>
<dbReference type="Proteomes" id="UP000604117">
    <property type="component" value="Unassembled WGS sequence"/>
</dbReference>
<keyword evidence="1" id="KW-1133">Transmembrane helix</keyword>
<keyword evidence="1" id="KW-0472">Membrane</keyword>
<dbReference type="RefSeq" id="WP_203719051.1">
    <property type="nucleotide sequence ID" value="NZ_BONE01000125.1"/>
</dbReference>
<keyword evidence="3" id="KW-1185">Reference proteome</keyword>
<evidence type="ECO:0000313" key="3">
    <source>
        <dbReference type="Proteomes" id="UP000604117"/>
    </source>
</evidence>
<gene>
    <name evidence="2" type="ORF">Asi02nite_77380</name>
</gene>